<evidence type="ECO:0000313" key="2">
    <source>
        <dbReference type="EMBL" id="KAJ1155986.1"/>
    </source>
</evidence>
<dbReference type="AlphaFoldDB" id="A0AAV7RU16"/>
<feature type="compositionally biased region" description="Low complexity" evidence="1">
    <location>
        <begin position="194"/>
        <end position="207"/>
    </location>
</feature>
<sequence length="272" mass="30699">MFHRQVRSIEEFDYEWYTFNTACQGPDESLDDFATRLQKLVAYCEFAKFNNKESNRITYHQRELLHGIEKKILKETYTLNKILTMARTDARASSHVINMESGRQQMLEQVHSMVGGSNKHDKQALPPSRSEKTCYWCGLAYPHVGASLAMGQTCRKCNIGNHFASVYRVAFTQPDRGQSSRPKTNARNHPRYMDTCNCSSSTDSDATSVREGNERLNLMIGGAATARQSEHIQLVNKKDIKKTATVDLRVGSHAARFVLDSGATCIFLCASE</sequence>
<dbReference type="Proteomes" id="UP001066276">
    <property type="component" value="Chromosome 5"/>
</dbReference>
<evidence type="ECO:0000313" key="3">
    <source>
        <dbReference type="Proteomes" id="UP001066276"/>
    </source>
</evidence>
<evidence type="ECO:0000256" key="1">
    <source>
        <dbReference type="SAM" id="MobiDB-lite"/>
    </source>
</evidence>
<accession>A0AAV7RU16</accession>
<organism evidence="2 3">
    <name type="scientific">Pleurodeles waltl</name>
    <name type="common">Iberian ribbed newt</name>
    <dbReference type="NCBI Taxonomy" id="8319"/>
    <lineage>
        <taxon>Eukaryota</taxon>
        <taxon>Metazoa</taxon>
        <taxon>Chordata</taxon>
        <taxon>Craniata</taxon>
        <taxon>Vertebrata</taxon>
        <taxon>Euteleostomi</taxon>
        <taxon>Amphibia</taxon>
        <taxon>Batrachia</taxon>
        <taxon>Caudata</taxon>
        <taxon>Salamandroidea</taxon>
        <taxon>Salamandridae</taxon>
        <taxon>Pleurodelinae</taxon>
        <taxon>Pleurodeles</taxon>
    </lineage>
</organism>
<proteinExistence type="predicted"/>
<feature type="region of interest" description="Disordered" evidence="1">
    <location>
        <begin position="174"/>
        <end position="210"/>
    </location>
</feature>
<reference evidence="2" key="1">
    <citation type="journal article" date="2022" name="bioRxiv">
        <title>Sequencing and chromosome-scale assembly of the giantPleurodeles waltlgenome.</title>
        <authorList>
            <person name="Brown T."/>
            <person name="Elewa A."/>
            <person name="Iarovenko S."/>
            <person name="Subramanian E."/>
            <person name="Araus A.J."/>
            <person name="Petzold A."/>
            <person name="Susuki M."/>
            <person name="Suzuki K.-i.T."/>
            <person name="Hayashi T."/>
            <person name="Toyoda A."/>
            <person name="Oliveira C."/>
            <person name="Osipova E."/>
            <person name="Leigh N.D."/>
            <person name="Simon A."/>
            <person name="Yun M.H."/>
        </authorList>
    </citation>
    <scope>NUCLEOTIDE SEQUENCE</scope>
    <source>
        <strain evidence="2">20211129_DDA</strain>
        <tissue evidence="2">Liver</tissue>
    </source>
</reference>
<gene>
    <name evidence="2" type="ORF">NDU88_008711</name>
</gene>
<protein>
    <submittedName>
        <fullName evidence="2">Uncharacterized protein</fullName>
    </submittedName>
</protein>
<keyword evidence="3" id="KW-1185">Reference proteome</keyword>
<name>A0AAV7RU16_PLEWA</name>
<dbReference type="EMBL" id="JANPWB010000009">
    <property type="protein sequence ID" value="KAJ1155986.1"/>
    <property type="molecule type" value="Genomic_DNA"/>
</dbReference>
<comment type="caution">
    <text evidence="2">The sequence shown here is derived from an EMBL/GenBank/DDBJ whole genome shotgun (WGS) entry which is preliminary data.</text>
</comment>